<keyword evidence="3" id="KW-1185">Reference proteome</keyword>
<sequence length="105" mass="11520">MLNEEDEEDEEEPPSFTGDARVNPDLAMWWRPSTAPPGAPAIEFAINSGGLAFRHSQDRATVVQADWPAVRSLLADILTIHPDLISRTSGRPFPSGIDPDRPDLT</sequence>
<name>Q0RLL9_FRAAA</name>
<evidence type="ECO:0000313" key="3">
    <source>
        <dbReference type="Proteomes" id="UP000000657"/>
    </source>
</evidence>
<organism evidence="2 3">
    <name type="scientific">Frankia alni (strain DSM 45986 / CECT 9034 / ACN14a)</name>
    <dbReference type="NCBI Taxonomy" id="326424"/>
    <lineage>
        <taxon>Bacteria</taxon>
        <taxon>Bacillati</taxon>
        <taxon>Actinomycetota</taxon>
        <taxon>Actinomycetes</taxon>
        <taxon>Frankiales</taxon>
        <taxon>Frankiaceae</taxon>
        <taxon>Frankia</taxon>
    </lineage>
</organism>
<protein>
    <submittedName>
        <fullName evidence="2">Uncharacterized protein</fullName>
    </submittedName>
</protein>
<gene>
    <name evidence="2" type="ordered locus">FRAAL2941</name>
</gene>
<evidence type="ECO:0000313" key="2">
    <source>
        <dbReference type="EMBL" id="CAJ61585.1"/>
    </source>
</evidence>
<accession>Q0RLL9</accession>
<feature type="compositionally biased region" description="Acidic residues" evidence="1">
    <location>
        <begin position="1"/>
        <end position="13"/>
    </location>
</feature>
<dbReference type="AlphaFoldDB" id="Q0RLL9"/>
<dbReference type="RefSeq" id="WP_011604087.1">
    <property type="nucleotide sequence ID" value="NC_008278.1"/>
</dbReference>
<feature type="region of interest" description="Disordered" evidence="1">
    <location>
        <begin position="85"/>
        <end position="105"/>
    </location>
</feature>
<proteinExistence type="predicted"/>
<dbReference type="HOGENOM" id="CLU_2232611_0_0_11"/>
<dbReference type="EMBL" id="CT573213">
    <property type="protein sequence ID" value="CAJ61585.1"/>
    <property type="molecule type" value="Genomic_DNA"/>
</dbReference>
<reference evidence="2 3" key="1">
    <citation type="journal article" date="2007" name="Genome Res.">
        <title>Genome characteristics of facultatively symbiotic Frankia sp. strains reflect host range and host plant biogeography.</title>
        <authorList>
            <person name="Normand P."/>
            <person name="Lapierre P."/>
            <person name="Tisa L.S."/>
            <person name="Gogarten J.P."/>
            <person name="Alloisio N."/>
            <person name="Bagnarol E."/>
            <person name="Bassi C.A."/>
            <person name="Berry A.M."/>
            <person name="Bickhart D.M."/>
            <person name="Choisne N."/>
            <person name="Couloux A."/>
            <person name="Cournoyer B."/>
            <person name="Cruveiller S."/>
            <person name="Daubin V."/>
            <person name="Demange N."/>
            <person name="Francino M.P."/>
            <person name="Goltsman E."/>
            <person name="Huang Y."/>
            <person name="Kopp O.R."/>
            <person name="Labarre L."/>
            <person name="Lapidus A."/>
            <person name="Lavire C."/>
            <person name="Marechal J."/>
            <person name="Martinez M."/>
            <person name="Mastronunzio J.E."/>
            <person name="Mullin B.C."/>
            <person name="Niemann J."/>
            <person name="Pujic P."/>
            <person name="Rawnsley T."/>
            <person name="Rouy Z."/>
            <person name="Schenowitz C."/>
            <person name="Sellstedt A."/>
            <person name="Tavares F."/>
            <person name="Tomkins J.P."/>
            <person name="Vallenet D."/>
            <person name="Valverde C."/>
            <person name="Wall L.G."/>
            <person name="Wang Y."/>
            <person name="Medigue C."/>
            <person name="Benson D.R."/>
        </authorList>
    </citation>
    <scope>NUCLEOTIDE SEQUENCE [LARGE SCALE GENOMIC DNA]</scope>
    <source>
        <strain evidence="3">DSM 45986 / CECT 9034 / ACN14a</strain>
    </source>
</reference>
<evidence type="ECO:0000256" key="1">
    <source>
        <dbReference type="SAM" id="MobiDB-lite"/>
    </source>
</evidence>
<dbReference type="KEGG" id="fal:FRAAL2941"/>
<feature type="region of interest" description="Disordered" evidence="1">
    <location>
        <begin position="1"/>
        <end position="22"/>
    </location>
</feature>
<dbReference type="Proteomes" id="UP000000657">
    <property type="component" value="Chromosome"/>
</dbReference>
<dbReference type="STRING" id="326424.FRAAL2941"/>